<dbReference type="Pfam" id="PF09339">
    <property type="entry name" value="HTH_IclR"/>
    <property type="match status" value="1"/>
</dbReference>
<dbReference type="InterPro" id="IPR029016">
    <property type="entry name" value="GAF-like_dom_sf"/>
</dbReference>
<dbReference type="InterPro" id="IPR036390">
    <property type="entry name" value="WH_DNA-bd_sf"/>
</dbReference>
<reference evidence="10" key="1">
    <citation type="submission" date="2016-10" db="EMBL/GenBank/DDBJ databases">
        <authorList>
            <person name="Varghese N."/>
            <person name="Submissions S."/>
        </authorList>
    </citation>
    <scope>NUCLEOTIDE SEQUENCE [LARGE SCALE GENOMIC DNA]</scope>
    <source>
        <strain evidence="10">CGMCC 4.6856</strain>
    </source>
</reference>
<feature type="domain" description="HTH iclR-type" evidence="7">
    <location>
        <begin position="5"/>
        <end position="67"/>
    </location>
</feature>
<dbReference type="GO" id="GO:0045892">
    <property type="term" value="P:negative regulation of DNA-templated transcription"/>
    <property type="evidence" value="ECO:0007669"/>
    <property type="project" value="TreeGrafter"/>
</dbReference>
<dbReference type="RefSeq" id="WP_232506555.1">
    <property type="nucleotide sequence ID" value="NZ_FOFA01000013.1"/>
</dbReference>
<dbReference type="Pfam" id="PF01614">
    <property type="entry name" value="IclR_C"/>
    <property type="match status" value="1"/>
</dbReference>
<keyword evidence="4" id="KW-0804">Transcription</keyword>
<dbReference type="SUPFAM" id="SSF55781">
    <property type="entry name" value="GAF domain-like"/>
    <property type="match status" value="1"/>
</dbReference>
<dbReference type="SUPFAM" id="SSF46785">
    <property type="entry name" value="Winged helix' DNA-binding domain"/>
    <property type="match status" value="1"/>
</dbReference>
<keyword evidence="3 9" id="KW-0238">DNA-binding</keyword>
<dbReference type="GO" id="GO:0006071">
    <property type="term" value="P:glycerol metabolic process"/>
    <property type="evidence" value="ECO:0007669"/>
    <property type="project" value="UniProtKB-KW"/>
</dbReference>
<organism evidence="9 10">
    <name type="scientific">Microlunatus flavus</name>
    <dbReference type="NCBI Taxonomy" id="1036181"/>
    <lineage>
        <taxon>Bacteria</taxon>
        <taxon>Bacillati</taxon>
        <taxon>Actinomycetota</taxon>
        <taxon>Actinomycetes</taxon>
        <taxon>Propionibacteriales</taxon>
        <taxon>Propionibacteriaceae</taxon>
        <taxon>Microlunatus</taxon>
    </lineage>
</organism>
<dbReference type="PANTHER" id="PTHR30136">
    <property type="entry name" value="HELIX-TURN-HELIX TRANSCRIPTIONAL REGULATOR, ICLR FAMILY"/>
    <property type="match status" value="1"/>
</dbReference>
<keyword evidence="2" id="KW-0805">Transcription regulation</keyword>
<dbReference type="AlphaFoldDB" id="A0A1H9N992"/>
<dbReference type="InterPro" id="IPR005471">
    <property type="entry name" value="Tscrpt_reg_IclR_N"/>
</dbReference>
<dbReference type="EMBL" id="FOFA01000013">
    <property type="protein sequence ID" value="SER32317.1"/>
    <property type="molecule type" value="Genomic_DNA"/>
</dbReference>
<keyword evidence="1" id="KW-0319">Glycerol metabolism</keyword>
<dbReference type="STRING" id="1036181.SAMN05421756_11324"/>
<evidence type="ECO:0000313" key="10">
    <source>
        <dbReference type="Proteomes" id="UP000198504"/>
    </source>
</evidence>
<proteinExistence type="predicted"/>
<sequence length="253" mass="26912">MVSDAPAADRVLEVLSLLAREPEPVPGGTVATRLGLPRSTAYRLLAVLVEHGYVSYLAEERRYGLGVAAYELGSAYQRQAPLQRIARPLLHGLVDHVHQNAHLAVLQGRDVLYVIEERAPGRPLLVTDVGVRLPAVRTASGLAMLAALPRTQVRALFPDTAAFPGGEHDPATPTALRRLLVDVRTRGHATEEGSVTAGLSSVAQVVRDHTGYPAAAVAITYAADDVDRATVSRLAQAATTTAATLSRRLGFRG</sequence>
<evidence type="ECO:0000256" key="3">
    <source>
        <dbReference type="ARBA" id="ARBA00023125"/>
    </source>
</evidence>
<feature type="domain" description="IclR-ED" evidence="8">
    <location>
        <begin position="68"/>
        <end position="251"/>
    </location>
</feature>
<dbReference type="GO" id="GO:0003700">
    <property type="term" value="F:DNA-binding transcription factor activity"/>
    <property type="evidence" value="ECO:0007669"/>
    <property type="project" value="TreeGrafter"/>
</dbReference>
<dbReference type="InterPro" id="IPR036388">
    <property type="entry name" value="WH-like_DNA-bd_sf"/>
</dbReference>
<dbReference type="GO" id="GO:0003677">
    <property type="term" value="F:DNA binding"/>
    <property type="evidence" value="ECO:0007669"/>
    <property type="project" value="UniProtKB-KW"/>
</dbReference>
<evidence type="ECO:0000256" key="1">
    <source>
        <dbReference type="ARBA" id="ARBA00022798"/>
    </source>
</evidence>
<dbReference type="InterPro" id="IPR014757">
    <property type="entry name" value="Tscrpt_reg_IclR_C"/>
</dbReference>
<dbReference type="Gene3D" id="1.10.10.10">
    <property type="entry name" value="Winged helix-like DNA-binding domain superfamily/Winged helix DNA-binding domain"/>
    <property type="match status" value="1"/>
</dbReference>
<accession>A0A1H9N992</accession>
<dbReference type="PROSITE" id="PS51077">
    <property type="entry name" value="HTH_ICLR"/>
    <property type="match status" value="1"/>
</dbReference>
<dbReference type="InterPro" id="IPR050707">
    <property type="entry name" value="HTH_MetabolicPath_Reg"/>
</dbReference>
<gene>
    <name evidence="9" type="ORF">SAMN05421756_11324</name>
</gene>
<evidence type="ECO:0000259" key="7">
    <source>
        <dbReference type="PROSITE" id="PS51077"/>
    </source>
</evidence>
<keyword evidence="10" id="KW-1185">Reference proteome</keyword>
<dbReference type="PROSITE" id="PS51078">
    <property type="entry name" value="ICLR_ED"/>
    <property type="match status" value="1"/>
</dbReference>
<evidence type="ECO:0000256" key="4">
    <source>
        <dbReference type="ARBA" id="ARBA00023163"/>
    </source>
</evidence>
<name>A0A1H9N992_9ACTN</name>
<evidence type="ECO:0000313" key="9">
    <source>
        <dbReference type="EMBL" id="SER32317.1"/>
    </source>
</evidence>
<dbReference type="PANTHER" id="PTHR30136:SF35">
    <property type="entry name" value="HTH-TYPE TRANSCRIPTIONAL REGULATOR RV1719"/>
    <property type="match status" value="1"/>
</dbReference>
<evidence type="ECO:0000259" key="8">
    <source>
        <dbReference type="PROSITE" id="PS51078"/>
    </source>
</evidence>
<evidence type="ECO:0000256" key="5">
    <source>
        <dbReference type="ARBA" id="ARBA00058938"/>
    </source>
</evidence>
<dbReference type="SMART" id="SM00346">
    <property type="entry name" value="HTH_ICLR"/>
    <property type="match status" value="1"/>
</dbReference>
<dbReference type="Gene3D" id="3.30.450.40">
    <property type="match status" value="1"/>
</dbReference>
<evidence type="ECO:0000256" key="2">
    <source>
        <dbReference type="ARBA" id="ARBA00023015"/>
    </source>
</evidence>
<dbReference type="FunFam" id="1.10.10.10:FF:000056">
    <property type="entry name" value="IclR family transcriptional regulator"/>
    <property type="match status" value="1"/>
</dbReference>
<comment type="function">
    <text evidence="5">May be an activator protein for the gylABX operon.</text>
</comment>
<dbReference type="Proteomes" id="UP000198504">
    <property type="component" value="Unassembled WGS sequence"/>
</dbReference>
<protein>
    <recommendedName>
        <fullName evidence="6">Glycerol operon regulatory protein</fullName>
    </recommendedName>
</protein>
<evidence type="ECO:0000256" key="6">
    <source>
        <dbReference type="ARBA" id="ARBA00070406"/>
    </source>
</evidence>